<dbReference type="PANTHER" id="PTHR33607">
    <property type="entry name" value="ENDONUCLEASE-1"/>
    <property type="match status" value="1"/>
</dbReference>
<reference evidence="5" key="1">
    <citation type="submission" date="2021-01" db="EMBL/GenBank/DDBJ databases">
        <title>Modified the classification status of verrucomicrobia.</title>
        <authorList>
            <person name="Feng X."/>
        </authorList>
    </citation>
    <scope>NUCLEOTIDE SEQUENCE</scope>
    <source>
        <strain evidence="5">5K15</strain>
    </source>
</reference>
<comment type="caution">
    <text evidence="5">The sequence shown here is derived from an EMBL/GenBank/DDBJ whole genome shotgun (WGS) entry which is preliminary data.</text>
</comment>
<gene>
    <name evidence="5" type="ORF">JIN83_03995</name>
</gene>
<accession>A0AAE2SAK2</accession>
<dbReference type="InterPro" id="IPR007346">
    <property type="entry name" value="Endonuclease-I"/>
</dbReference>
<dbReference type="InterPro" id="IPR044925">
    <property type="entry name" value="His-Me_finger_sf"/>
</dbReference>
<comment type="similarity">
    <text evidence="1">Belongs to the EndA/NucM nuclease family.</text>
</comment>
<keyword evidence="5" id="KW-0255">Endonuclease</keyword>
<dbReference type="AlphaFoldDB" id="A0AAE2SAK2"/>
<name>A0AAE2SAK2_9BACT</name>
<dbReference type="EMBL" id="JAENIG010000002">
    <property type="protein sequence ID" value="MBK1854104.1"/>
    <property type="molecule type" value="Genomic_DNA"/>
</dbReference>
<evidence type="ECO:0000313" key="6">
    <source>
        <dbReference type="Proteomes" id="UP000634206"/>
    </source>
</evidence>
<dbReference type="PANTHER" id="PTHR33607:SF2">
    <property type="entry name" value="ENDONUCLEASE-1"/>
    <property type="match status" value="1"/>
</dbReference>
<dbReference type="GO" id="GO:0004519">
    <property type="term" value="F:endonuclease activity"/>
    <property type="evidence" value="ECO:0007669"/>
    <property type="project" value="UniProtKB-KW"/>
</dbReference>
<evidence type="ECO:0000256" key="2">
    <source>
        <dbReference type="ARBA" id="ARBA00022722"/>
    </source>
</evidence>
<keyword evidence="6" id="KW-1185">Reference proteome</keyword>
<evidence type="ECO:0000256" key="1">
    <source>
        <dbReference type="ARBA" id="ARBA00006429"/>
    </source>
</evidence>
<dbReference type="GO" id="GO:0016787">
    <property type="term" value="F:hydrolase activity"/>
    <property type="evidence" value="ECO:0007669"/>
    <property type="project" value="UniProtKB-KW"/>
</dbReference>
<feature type="compositionally biased region" description="Basic and acidic residues" evidence="4">
    <location>
        <begin position="237"/>
        <end position="246"/>
    </location>
</feature>
<feature type="region of interest" description="Disordered" evidence="4">
    <location>
        <begin position="237"/>
        <end position="260"/>
    </location>
</feature>
<dbReference type="Proteomes" id="UP000634206">
    <property type="component" value="Unassembled WGS sequence"/>
</dbReference>
<evidence type="ECO:0000256" key="3">
    <source>
        <dbReference type="ARBA" id="ARBA00022801"/>
    </source>
</evidence>
<organism evidence="5 6">
    <name type="scientific">Oceaniferula flava</name>
    <dbReference type="NCBI Taxonomy" id="2800421"/>
    <lineage>
        <taxon>Bacteria</taxon>
        <taxon>Pseudomonadati</taxon>
        <taxon>Verrucomicrobiota</taxon>
        <taxon>Verrucomicrobiia</taxon>
        <taxon>Verrucomicrobiales</taxon>
        <taxon>Verrucomicrobiaceae</taxon>
        <taxon>Oceaniferula</taxon>
    </lineage>
</organism>
<sequence length="274" mass="31673">MKAIHYAVLIMAILLVVSYLVGKDTLKKRNLLAYKEQLEKQPLPEPSSQDDYYQGLDHLSGQELKTALHQRIRHQRVFKYSELWEALRDLDAGAEGNVLLIYQQRHRSNAKNGGNQGDWNREHLWPRAYGIGRSSIANTDLHHIRASDVGINGQRGHLYFDETDGEDFGGQTFSHDTDSWEPPNQVKGDIARALFYMAVRYEAGEANATDLELSNTPDFKKRQLGKLSTLLQWHRTDPVSDQERQRNQKIHRHYQGNRNPFIDHPEYAERIFAN</sequence>
<keyword evidence="2" id="KW-0540">Nuclease</keyword>
<protein>
    <submittedName>
        <fullName evidence="5">Endonuclease</fullName>
    </submittedName>
</protein>
<evidence type="ECO:0000256" key="4">
    <source>
        <dbReference type="SAM" id="MobiDB-lite"/>
    </source>
</evidence>
<proteinExistence type="inferred from homology"/>
<evidence type="ECO:0000313" key="5">
    <source>
        <dbReference type="EMBL" id="MBK1854104.1"/>
    </source>
</evidence>
<keyword evidence="3" id="KW-0378">Hydrolase</keyword>
<dbReference type="RefSeq" id="WP_309488710.1">
    <property type="nucleotide sequence ID" value="NZ_JAENIG010000002.1"/>
</dbReference>
<dbReference type="SUPFAM" id="SSF54060">
    <property type="entry name" value="His-Me finger endonucleases"/>
    <property type="match status" value="1"/>
</dbReference>
<dbReference type="Pfam" id="PF04231">
    <property type="entry name" value="Endonuclease_1"/>
    <property type="match status" value="1"/>
</dbReference>